<dbReference type="Proteomes" id="UP000515955">
    <property type="component" value="Chromosome"/>
</dbReference>
<proteinExistence type="predicted"/>
<gene>
    <name evidence="4" type="ORF">H9L12_05085</name>
</gene>
<comment type="subcellular location">
    <subcellularLocation>
        <location evidence="1">Cell outer membrane</location>
    </subcellularLocation>
</comment>
<evidence type="ECO:0000256" key="3">
    <source>
        <dbReference type="ARBA" id="ARBA00023237"/>
    </source>
</evidence>
<dbReference type="Gene3D" id="2.40.170.20">
    <property type="entry name" value="TonB-dependent receptor, beta-barrel domain"/>
    <property type="match status" value="1"/>
</dbReference>
<keyword evidence="5" id="KW-1185">Reference proteome</keyword>
<dbReference type="KEGG" id="srhi:H9L12_05085"/>
<reference evidence="4 5" key="1">
    <citation type="submission" date="2020-08" db="EMBL/GenBank/DDBJ databases">
        <title>Genome sequence of Sphingomonas rhizophila KACC 19189T.</title>
        <authorList>
            <person name="Hyun D.-W."/>
            <person name="Bae J.-W."/>
        </authorList>
    </citation>
    <scope>NUCLEOTIDE SEQUENCE [LARGE SCALE GENOMIC DNA]</scope>
    <source>
        <strain evidence="4 5">KACC 19189</strain>
    </source>
</reference>
<organism evidence="4 5">
    <name type="scientific">Sphingomonas rhizophila</name>
    <dbReference type="NCBI Taxonomy" id="2071607"/>
    <lineage>
        <taxon>Bacteria</taxon>
        <taxon>Pseudomonadati</taxon>
        <taxon>Pseudomonadota</taxon>
        <taxon>Alphaproteobacteria</taxon>
        <taxon>Sphingomonadales</taxon>
        <taxon>Sphingomonadaceae</taxon>
        <taxon>Sphingomonas</taxon>
    </lineage>
</organism>
<dbReference type="InterPro" id="IPR036942">
    <property type="entry name" value="Beta-barrel_TonB_sf"/>
</dbReference>
<evidence type="ECO:0000313" key="4">
    <source>
        <dbReference type="EMBL" id="QNN65902.1"/>
    </source>
</evidence>
<dbReference type="GO" id="GO:0009279">
    <property type="term" value="C:cell outer membrane"/>
    <property type="evidence" value="ECO:0007669"/>
    <property type="project" value="UniProtKB-SubCell"/>
</dbReference>
<accession>A0A7G9SDH7</accession>
<sequence>MDGGRGRLGFGTSLSAVGKRIDTDFDQFPAKRLTLSGYALVNARLAYRLTNSLELTLRTANLLDARYVDAIGYRTEGRSVHVGLRVSPRR</sequence>
<dbReference type="AlphaFoldDB" id="A0A7G9SDH7"/>
<evidence type="ECO:0000313" key="5">
    <source>
        <dbReference type="Proteomes" id="UP000515955"/>
    </source>
</evidence>
<evidence type="ECO:0000256" key="2">
    <source>
        <dbReference type="ARBA" id="ARBA00023136"/>
    </source>
</evidence>
<name>A0A7G9SDH7_9SPHN</name>
<dbReference type="EMBL" id="CP060717">
    <property type="protein sequence ID" value="QNN65902.1"/>
    <property type="molecule type" value="Genomic_DNA"/>
</dbReference>
<evidence type="ECO:0000256" key="1">
    <source>
        <dbReference type="ARBA" id="ARBA00004442"/>
    </source>
</evidence>
<keyword evidence="2" id="KW-0472">Membrane</keyword>
<protein>
    <submittedName>
        <fullName evidence="4">TonB-dependent receptor</fullName>
    </submittedName>
</protein>
<keyword evidence="3" id="KW-0998">Cell outer membrane</keyword>
<dbReference type="SUPFAM" id="SSF56935">
    <property type="entry name" value="Porins"/>
    <property type="match status" value="1"/>
</dbReference>
<keyword evidence="4" id="KW-0675">Receptor</keyword>